<dbReference type="AlphaFoldDB" id="A0A2P2PTQ1"/>
<sequence>MANFWSIEAMLMLSRED</sequence>
<reference evidence="1" key="1">
    <citation type="submission" date="2018-02" db="EMBL/GenBank/DDBJ databases">
        <title>Rhizophora mucronata_Transcriptome.</title>
        <authorList>
            <person name="Meera S.P."/>
            <person name="Sreeshan A."/>
            <person name="Augustine A."/>
        </authorList>
    </citation>
    <scope>NUCLEOTIDE SEQUENCE</scope>
    <source>
        <tissue evidence="1">Leaf</tissue>
    </source>
</reference>
<dbReference type="EMBL" id="GGEC01077505">
    <property type="protein sequence ID" value="MBX57989.1"/>
    <property type="molecule type" value="Transcribed_RNA"/>
</dbReference>
<name>A0A2P2PTQ1_RHIMU</name>
<evidence type="ECO:0000313" key="1">
    <source>
        <dbReference type="EMBL" id="MBX57989.1"/>
    </source>
</evidence>
<accession>A0A2P2PTQ1</accession>
<proteinExistence type="predicted"/>
<protein>
    <submittedName>
        <fullName evidence="1">Uncharacterized protein</fullName>
    </submittedName>
</protein>
<organism evidence="1">
    <name type="scientific">Rhizophora mucronata</name>
    <name type="common">Asiatic mangrove</name>
    <dbReference type="NCBI Taxonomy" id="61149"/>
    <lineage>
        <taxon>Eukaryota</taxon>
        <taxon>Viridiplantae</taxon>
        <taxon>Streptophyta</taxon>
        <taxon>Embryophyta</taxon>
        <taxon>Tracheophyta</taxon>
        <taxon>Spermatophyta</taxon>
        <taxon>Magnoliopsida</taxon>
        <taxon>eudicotyledons</taxon>
        <taxon>Gunneridae</taxon>
        <taxon>Pentapetalae</taxon>
        <taxon>rosids</taxon>
        <taxon>fabids</taxon>
        <taxon>Malpighiales</taxon>
        <taxon>Rhizophoraceae</taxon>
        <taxon>Rhizophora</taxon>
    </lineage>
</organism>